<feature type="compositionally biased region" description="Pro residues" evidence="3">
    <location>
        <begin position="542"/>
        <end position="554"/>
    </location>
</feature>
<dbReference type="AlphaFoldDB" id="A0A077WX39"/>
<organism evidence="5">
    <name type="scientific">Lichtheimia ramosa</name>
    <dbReference type="NCBI Taxonomy" id="688394"/>
    <lineage>
        <taxon>Eukaryota</taxon>
        <taxon>Fungi</taxon>
        <taxon>Fungi incertae sedis</taxon>
        <taxon>Mucoromycota</taxon>
        <taxon>Mucoromycotina</taxon>
        <taxon>Mucoromycetes</taxon>
        <taxon>Mucorales</taxon>
        <taxon>Lichtheimiaceae</taxon>
        <taxon>Lichtheimia</taxon>
    </lineage>
</organism>
<evidence type="ECO:0000313" key="5">
    <source>
        <dbReference type="EMBL" id="CDS11810.1"/>
    </source>
</evidence>
<dbReference type="Gene3D" id="1.20.58.1540">
    <property type="entry name" value="Actin interacting protein 3, C-terminal domain"/>
    <property type="match status" value="1"/>
</dbReference>
<feature type="compositionally biased region" description="Basic and acidic residues" evidence="3">
    <location>
        <begin position="844"/>
        <end position="872"/>
    </location>
</feature>
<feature type="region of interest" description="Disordered" evidence="3">
    <location>
        <begin position="1"/>
        <end position="36"/>
    </location>
</feature>
<protein>
    <recommendedName>
        <fullName evidence="4">Actin interacting protein 3 C-terminal domain-containing protein</fullName>
    </recommendedName>
</protein>
<proteinExistence type="predicted"/>
<dbReference type="InterPro" id="IPR056279">
    <property type="entry name" value="Aip3p_Bud6_N"/>
</dbReference>
<reference evidence="5" key="1">
    <citation type="journal article" date="2014" name="Genome Announc.">
        <title>De novo whole-genome sequence and genome annotation of Lichtheimia ramosa.</title>
        <authorList>
            <person name="Linde J."/>
            <person name="Schwartze V."/>
            <person name="Binder U."/>
            <person name="Lass-Florl C."/>
            <person name="Voigt K."/>
            <person name="Horn F."/>
        </authorList>
    </citation>
    <scope>NUCLEOTIDE SEQUENCE</scope>
    <source>
        <strain evidence="5">JMRC FSU:6197</strain>
    </source>
</reference>
<dbReference type="OrthoDB" id="783096at2759"/>
<dbReference type="PANTHER" id="PTHR22741">
    <property type="entry name" value="P140CAP/SNIP-RELATED"/>
    <property type="match status" value="1"/>
</dbReference>
<feature type="region of interest" description="Disordered" evidence="3">
    <location>
        <begin position="838"/>
        <end position="904"/>
    </location>
</feature>
<feature type="compositionally biased region" description="Polar residues" evidence="3">
    <location>
        <begin position="26"/>
        <end position="36"/>
    </location>
</feature>
<feature type="compositionally biased region" description="Polar residues" evidence="3">
    <location>
        <begin position="1"/>
        <end position="10"/>
    </location>
</feature>
<dbReference type="Pfam" id="PF03915">
    <property type="entry name" value="AIP3"/>
    <property type="match status" value="1"/>
</dbReference>
<dbReference type="GO" id="GO:0005737">
    <property type="term" value="C:cytoplasm"/>
    <property type="evidence" value="ECO:0007669"/>
    <property type="project" value="TreeGrafter"/>
</dbReference>
<name>A0A077WX39_9FUNG</name>
<dbReference type="GO" id="GO:0030010">
    <property type="term" value="P:establishment of cell polarity"/>
    <property type="evidence" value="ECO:0007669"/>
    <property type="project" value="TreeGrafter"/>
</dbReference>
<feature type="compositionally biased region" description="Pro residues" evidence="3">
    <location>
        <begin position="302"/>
        <end position="315"/>
    </location>
</feature>
<dbReference type="InterPro" id="IPR022782">
    <property type="entry name" value="AIP3-like_C"/>
</dbReference>
<feature type="compositionally biased region" description="Basic and acidic residues" evidence="3">
    <location>
        <begin position="145"/>
        <end position="169"/>
    </location>
</feature>
<feature type="domain" description="Actin interacting protein 3 C-terminal" evidence="4">
    <location>
        <begin position="419"/>
        <end position="858"/>
    </location>
</feature>
<feature type="region of interest" description="Disordered" evidence="3">
    <location>
        <begin position="144"/>
        <end position="335"/>
    </location>
</feature>
<feature type="compositionally biased region" description="Low complexity" evidence="3">
    <location>
        <begin position="555"/>
        <end position="566"/>
    </location>
</feature>
<feature type="region of interest" description="Disordered" evidence="3">
    <location>
        <begin position="531"/>
        <end position="581"/>
    </location>
</feature>
<feature type="coiled-coil region" evidence="2">
    <location>
        <begin position="582"/>
        <end position="683"/>
    </location>
</feature>
<feature type="compositionally biased region" description="Acidic residues" evidence="3">
    <location>
        <begin position="879"/>
        <end position="904"/>
    </location>
</feature>
<feature type="compositionally biased region" description="Low complexity" evidence="3">
    <location>
        <begin position="218"/>
        <end position="227"/>
    </location>
</feature>
<dbReference type="SMART" id="SM00806">
    <property type="entry name" value="AIP3"/>
    <property type="match status" value="1"/>
</dbReference>
<keyword evidence="1 2" id="KW-0175">Coiled coil</keyword>
<accession>A0A077WX39</accession>
<feature type="region of interest" description="Disordered" evidence="3">
    <location>
        <begin position="347"/>
        <end position="382"/>
    </location>
</feature>
<evidence type="ECO:0000256" key="2">
    <source>
        <dbReference type="SAM" id="Coils"/>
    </source>
</evidence>
<dbReference type="GO" id="GO:0005519">
    <property type="term" value="F:cytoskeletal regulatory protein binding"/>
    <property type="evidence" value="ECO:0007669"/>
    <property type="project" value="InterPro"/>
</dbReference>
<dbReference type="InterPro" id="IPR051825">
    <property type="entry name" value="SRCIN1"/>
</dbReference>
<gene>
    <name evidence="5" type="ORF">LRAMOSA11454</name>
</gene>
<dbReference type="SUPFAM" id="SSF101447">
    <property type="entry name" value="Formin homology 2 domain (FH2 domain)"/>
    <property type="match status" value="1"/>
</dbReference>
<evidence type="ECO:0000259" key="4">
    <source>
        <dbReference type="SMART" id="SM00806"/>
    </source>
</evidence>
<evidence type="ECO:0000256" key="1">
    <source>
        <dbReference type="ARBA" id="ARBA00023054"/>
    </source>
</evidence>
<evidence type="ECO:0000256" key="3">
    <source>
        <dbReference type="SAM" id="MobiDB-lite"/>
    </source>
</evidence>
<dbReference type="InterPro" id="IPR005613">
    <property type="entry name" value="AIP3_C"/>
</dbReference>
<dbReference type="Pfam" id="PF23153">
    <property type="entry name" value="Aip3p_Bud6_N"/>
    <property type="match status" value="1"/>
</dbReference>
<sequence>MEYGSYDNTSYPPPPVNGRRPDYVHRNSSSGRSQNGEIEQVVTKLLRTTKALLEALTHWSQLRATTADILDFRETLERQFHSVSQAFEDNGVPMNDLAWIPHQLKDSISVAMNEEPSPTTLEQHLPKIRDVIVHLLHGLKGKQHQLRERETAAWSRDSMRSTDSWRREVPQAALARGANLAQSPTRPYYPADRSPPPSAARITPSDYDPRTSGMPRPSVSSDSSSASRMNYPPQNRPYSPTYLPSSPRQQQPRIPSPSRSTSSSAGGDDRMGAGLGRPNSTSSSSRGYYDTRPASPITTAAHPPPPPPPPPPPMSSPAAVPTRTSPSDFDENDPGTASALAALKRQENLARRSSVRRASMLRGNNDYHPMKRPANEYVPPVPSLPTPDSRKLGTVDEMQNDNTATTSQGTKEEKGLSLYLQIGNNVKKVQYTGEVSLSALRMLFIEKFNYSSGLNDFPSIYIRDPAINVSYELENLEEVTNKSVLSLNVDENVAQKQWLQQVTDSVEKEMSDIRKLFVEHVDEIKKQVAQVAENQQKAPTAVPVPPPPPPPPAPATESTTDESTTTPSNHEEKNTTISTQQLQSQLKEIETLRRDMAVLRQLQREMRESTDGVVQELKDKAEELRKQDEESKDKQTARAAARLFIEEGKEKVLADSDKITGRLEDLQDTVDQLKLDVTQRKCRPSEAQMAHCKKERDMVSKEIEEFGEYLVSVKPRWKKTWEMELQTIVKEQQMLKEQEGLLLDMRDDLAALVEVYDQLEKICAYQKKAKPVMREFHVAPAEEGFEGMTSVLKQVQTIDVDHDRRLKALNQAEKMRQRELDNRIDEFEQELSTFVDSKKLKKTGGAEEIERQRKQKDEEMLRRMYMEQRENKQQQQVNDDNENSQQEPEEDQQSKEDEEQKNEE</sequence>
<dbReference type="EMBL" id="LK023349">
    <property type="protein sequence ID" value="CDS11810.1"/>
    <property type="molecule type" value="Genomic_DNA"/>
</dbReference>
<dbReference type="GO" id="GO:0051286">
    <property type="term" value="C:cell tip"/>
    <property type="evidence" value="ECO:0007669"/>
    <property type="project" value="TreeGrafter"/>
</dbReference>
<feature type="compositionally biased region" description="Low complexity" evidence="3">
    <location>
        <begin position="244"/>
        <end position="264"/>
    </location>
</feature>
<dbReference type="PANTHER" id="PTHR22741:SF10">
    <property type="entry name" value="COILED-COIL DOMAIN-CONTAINING PROTEIN CG32809"/>
    <property type="match status" value="1"/>
</dbReference>